<evidence type="ECO:0000313" key="10">
    <source>
        <dbReference type="Proteomes" id="UP000270219"/>
    </source>
</evidence>
<keyword evidence="5 7" id="KW-0963">Cytoplasm</keyword>
<keyword evidence="4 7" id="KW-0813">Transport</keyword>
<dbReference type="PANTHER" id="PTHR42930:SF3">
    <property type="entry name" value="PHOSPHATE-SPECIFIC TRANSPORT SYSTEM ACCESSORY PROTEIN PHOU"/>
    <property type="match status" value="1"/>
</dbReference>
<dbReference type="GO" id="GO:0045936">
    <property type="term" value="P:negative regulation of phosphate metabolic process"/>
    <property type="evidence" value="ECO:0007669"/>
    <property type="project" value="InterPro"/>
</dbReference>
<dbReference type="GO" id="GO:0005737">
    <property type="term" value="C:cytoplasm"/>
    <property type="evidence" value="ECO:0007669"/>
    <property type="project" value="UniProtKB-SubCell"/>
</dbReference>
<dbReference type="PIRSF" id="PIRSF003107">
    <property type="entry name" value="PhoU"/>
    <property type="match status" value="1"/>
</dbReference>
<comment type="function">
    <text evidence="7">Plays a role in the regulation of phosphate uptake.</text>
</comment>
<reference evidence="9 10" key="1">
    <citation type="submission" date="2018-10" db="EMBL/GenBank/DDBJ databases">
        <title>Oceanobacillus sp. YLB-02 draft genome.</title>
        <authorList>
            <person name="Yu L."/>
        </authorList>
    </citation>
    <scope>NUCLEOTIDE SEQUENCE [LARGE SCALE GENOMIC DNA]</scope>
    <source>
        <strain evidence="9 10">YLB-02</strain>
    </source>
</reference>
<comment type="caution">
    <text evidence="9">The sequence shown here is derived from an EMBL/GenBank/DDBJ whole genome shotgun (WGS) entry which is preliminary data.</text>
</comment>
<dbReference type="FunFam" id="1.20.58.220:FF:000004">
    <property type="entry name" value="Phosphate-specific transport system accessory protein PhoU"/>
    <property type="match status" value="1"/>
</dbReference>
<organism evidence="9 10">
    <name type="scientific">Oceanobacillus piezotolerans</name>
    <dbReference type="NCBI Taxonomy" id="2448030"/>
    <lineage>
        <taxon>Bacteria</taxon>
        <taxon>Bacillati</taxon>
        <taxon>Bacillota</taxon>
        <taxon>Bacilli</taxon>
        <taxon>Bacillales</taxon>
        <taxon>Bacillaceae</taxon>
        <taxon>Oceanobacillus</taxon>
    </lineage>
</organism>
<proteinExistence type="inferred from homology"/>
<feature type="domain" description="PhoU" evidence="8">
    <location>
        <begin position="122"/>
        <end position="207"/>
    </location>
</feature>
<evidence type="ECO:0000256" key="1">
    <source>
        <dbReference type="ARBA" id="ARBA00004496"/>
    </source>
</evidence>
<dbReference type="InterPro" id="IPR026022">
    <property type="entry name" value="PhoU_dom"/>
</dbReference>
<keyword evidence="6 7" id="KW-0592">Phosphate transport</keyword>
<evidence type="ECO:0000256" key="2">
    <source>
        <dbReference type="ARBA" id="ARBA00008107"/>
    </source>
</evidence>
<dbReference type="InterPro" id="IPR038078">
    <property type="entry name" value="PhoU-like_sf"/>
</dbReference>
<dbReference type="InterPro" id="IPR028366">
    <property type="entry name" value="PhoU"/>
</dbReference>
<keyword evidence="10" id="KW-1185">Reference proteome</keyword>
<comment type="subcellular location">
    <subcellularLocation>
        <location evidence="1 7">Cytoplasm</location>
    </subcellularLocation>
</comment>
<evidence type="ECO:0000256" key="3">
    <source>
        <dbReference type="ARBA" id="ARBA00011738"/>
    </source>
</evidence>
<evidence type="ECO:0000256" key="5">
    <source>
        <dbReference type="ARBA" id="ARBA00022490"/>
    </source>
</evidence>
<comment type="similarity">
    <text evidence="2 7">Belongs to the PhoU family.</text>
</comment>
<accession>A0A498DCT1</accession>
<dbReference type="SUPFAM" id="SSF109755">
    <property type="entry name" value="PhoU-like"/>
    <property type="match status" value="1"/>
</dbReference>
<dbReference type="Proteomes" id="UP000270219">
    <property type="component" value="Unassembled WGS sequence"/>
</dbReference>
<evidence type="ECO:0000256" key="7">
    <source>
        <dbReference type="PIRNR" id="PIRNR003107"/>
    </source>
</evidence>
<dbReference type="PANTHER" id="PTHR42930">
    <property type="entry name" value="PHOSPHATE-SPECIFIC TRANSPORT SYSTEM ACCESSORY PROTEIN PHOU"/>
    <property type="match status" value="1"/>
</dbReference>
<dbReference type="EMBL" id="RCHR01000004">
    <property type="protein sequence ID" value="RLL43951.1"/>
    <property type="molecule type" value="Genomic_DNA"/>
</dbReference>
<dbReference type="RefSeq" id="WP_121523901.1">
    <property type="nucleotide sequence ID" value="NZ_RCHR01000004.1"/>
</dbReference>
<dbReference type="GO" id="GO:0006817">
    <property type="term" value="P:phosphate ion transport"/>
    <property type="evidence" value="ECO:0007669"/>
    <property type="project" value="UniProtKB-KW"/>
</dbReference>
<feature type="domain" description="PhoU" evidence="8">
    <location>
        <begin position="20"/>
        <end position="103"/>
    </location>
</feature>
<protein>
    <recommendedName>
        <fullName evidence="7">Phosphate-specific transport system accessory protein PhoU</fullName>
    </recommendedName>
</protein>
<dbReference type="Gene3D" id="1.20.58.220">
    <property type="entry name" value="Phosphate transport system protein phou homolog 2, domain 2"/>
    <property type="match status" value="1"/>
</dbReference>
<dbReference type="Pfam" id="PF01895">
    <property type="entry name" value="PhoU"/>
    <property type="match status" value="2"/>
</dbReference>
<dbReference type="GO" id="GO:0030643">
    <property type="term" value="P:intracellular phosphate ion homeostasis"/>
    <property type="evidence" value="ECO:0007669"/>
    <property type="project" value="InterPro"/>
</dbReference>
<evidence type="ECO:0000259" key="8">
    <source>
        <dbReference type="Pfam" id="PF01895"/>
    </source>
</evidence>
<sequence length="219" mass="25127">MKTRDQFSKEIIALHKDIVTLMNMSGQALIDAIESFYNRDIDKAKLIIENDKDIDRLEMEINDKTILLIAKQHPVATDLRRIIVVLRIVTDIERMADNAKNIAWSTIHLGKDYKATGVHEELKKMQILTLEMLDQSIHAFENDDIMIAGQLGIMDDQVDKIYKEIVSELLGEKATDPDQIQYVMQVVLIARYLERFADHITNIGESIIYLVKGVNFSLN</sequence>
<name>A0A498DCT1_9BACI</name>
<gene>
    <name evidence="9" type="primary">phoU</name>
    <name evidence="9" type="ORF">D8M04_13735</name>
</gene>
<evidence type="ECO:0000256" key="4">
    <source>
        <dbReference type="ARBA" id="ARBA00022448"/>
    </source>
</evidence>
<comment type="subunit">
    <text evidence="3 7">Homodimer.</text>
</comment>
<dbReference type="OrthoDB" id="9814256at2"/>
<dbReference type="NCBIfam" id="TIGR02135">
    <property type="entry name" value="phoU_full"/>
    <property type="match status" value="1"/>
</dbReference>
<dbReference type="AlphaFoldDB" id="A0A498DCT1"/>
<evidence type="ECO:0000313" key="9">
    <source>
        <dbReference type="EMBL" id="RLL43951.1"/>
    </source>
</evidence>
<evidence type="ECO:0000256" key="6">
    <source>
        <dbReference type="ARBA" id="ARBA00022592"/>
    </source>
</evidence>